<feature type="compositionally biased region" description="Acidic residues" evidence="9">
    <location>
        <begin position="190"/>
        <end position="199"/>
    </location>
</feature>
<comment type="similarity">
    <text evidence="1 7">Belongs to the bacterial ribosomal protein bL9 family.</text>
</comment>
<feature type="region of interest" description="Disordered" evidence="9">
    <location>
        <begin position="169"/>
        <end position="209"/>
    </location>
</feature>
<keyword evidence="5 7" id="KW-0687">Ribonucleoprotein</keyword>
<keyword evidence="8" id="KW-0175">Coiled coil</keyword>
<dbReference type="InterPro" id="IPR000244">
    <property type="entry name" value="Ribosomal_bL9"/>
</dbReference>
<evidence type="ECO:0000256" key="8">
    <source>
        <dbReference type="SAM" id="Coils"/>
    </source>
</evidence>
<evidence type="ECO:0000256" key="6">
    <source>
        <dbReference type="ARBA" id="ARBA00035292"/>
    </source>
</evidence>
<name>A0ABU2ZDW8_9SPHN</name>
<dbReference type="Pfam" id="PF03948">
    <property type="entry name" value="Ribosomal_L9_C"/>
    <property type="match status" value="1"/>
</dbReference>
<protein>
    <recommendedName>
        <fullName evidence="6 7">Large ribosomal subunit protein bL9</fullName>
    </recommendedName>
</protein>
<reference evidence="11 12" key="1">
    <citation type="submission" date="2023-09" db="EMBL/GenBank/DDBJ databases">
        <authorList>
            <person name="Rey-Velasco X."/>
        </authorList>
    </citation>
    <scope>NUCLEOTIDE SEQUENCE [LARGE SCALE GENOMIC DNA]</scope>
    <source>
        <strain evidence="11 12">F390</strain>
    </source>
</reference>
<dbReference type="InterPro" id="IPR036791">
    <property type="entry name" value="Ribosomal_bL9_C_sf"/>
</dbReference>
<evidence type="ECO:0000256" key="3">
    <source>
        <dbReference type="ARBA" id="ARBA00022884"/>
    </source>
</evidence>
<evidence type="ECO:0000256" key="7">
    <source>
        <dbReference type="HAMAP-Rule" id="MF_00503"/>
    </source>
</evidence>
<comment type="function">
    <text evidence="7">Binds to the 23S rRNA.</text>
</comment>
<dbReference type="SUPFAM" id="SSF55658">
    <property type="entry name" value="L9 N-domain-like"/>
    <property type="match status" value="1"/>
</dbReference>
<dbReference type="InterPro" id="IPR036935">
    <property type="entry name" value="Ribosomal_bL9_N_sf"/>
</dbReference>
<evidence type="ECO:0000313" key="11">
    <source>
        <dbReference type="EMBL" id="MDT0574797.1"/>
    </source>
</evidence>
<dbReference type="NCBIfam" id="TIGR00158">
    <property type="entry name" value="L9"/>
    <property type="match status" value="1"/>
</dbReference>
<evidence type="ECO:0000259" key="10">
    <source>
        <dbReference type="PROSITE" id="PS00651"/>
    </source>
</evidence>
<feature type="domain" description="Ribosomal protein L9" evidence="10">
    <location>
        <begin position="13"/>
        <end position="40"/>
    </location>
</feature>
<dbReference type="RefSeq" id="WP_311339359.1">
    <property type="nucleotide sequence ID" value="NZ_JAVRHS010000001.1"/>
</dbReference>
<gene>
    <name evidence="7 11" type="primary">rplI</name>
    <name evidence="11" type="ORF">RM533_01205</name>
</gene>
<keyword evidence="12" id="KW-1185">Reference proteome</keyword>
<dbReference type="InterPro" id="IPR020070">
    <property type="entry name" value="Ribosomal_bL9_N"/>
</dbReference>
<dbReference type="Proteomes" id="UP001259803">
    <property type="component" value="Unassembled WGS sequence"/>
</dbReference>
<accession>A0ABU2ZDW8</accession>
<dbReference type="InterPro" id="IPR009027">
    <property type="entry name" value="Ribosomal_bL9/RNase_H1_N"/>
</dbReference>
<dbReference type="PROSITE" id="PS00651">
    <property type="entry name" value="RIBOSOMAL_L9"/>
    <property type="match status" value="1"/>
</dbReference>
<dbReference type="Gene3D" id="3.40.5.10">
    <property type="entry name" value="Ribosomal protein L9, N-terminal domain"/>
    <property type="match status" value="1"/>
</dbReference>
<organism evidence="11 12">
    <name type="scientific">Croceicoccus esteveae</name>
    <dbReference type="NCBI Taxonomy" id="3075597"/>
    <lineage>
        <taxon>Bacteria</taxon>
        <taxon>Pseudomonadati</taxon>
        <taxon>Pseudomonadota</taxon>
        <taxon>Alphaproteobacteria</taxon>
        <taxon>Sphingomonadales</taxon>
        <taxon>Erythrobacteraceae</taxon>
        <taxon>Croceicoccus</taxon>
    </lineage>
</organism>
<evidence type="ECO:0000256" key="5">
    <source>
        <dbReference type="ARBA" id="ARBA00023274"/>
    </source>
</evidence>
<evidence type="ECO:0000256" key="1">
    <source>
        <dbReference type="ARBA" id="ARBA00010605"/>
    </source>
</evidence>
<comment type="caution">
    <text evidence="11">The sequence shown here is derived from an EMBL/GenBank/DDBJ whole genome shotgun (WGS) entry which is preliminary data.</text>
</comment>
<evidence type="ECO:0000256" key="4">
    <source>
        <dbReference type="ARBA" id="ARBA00022980"/>
    </source>
</evidence>
<evidence type="ECO:0000313" key="12">
    <source>
        <dbReference type="Proteomes" id="UP001259803"/>
    </source>
</evidence>
<feature type="coiled-coil region" evidence="8">
    <location>
        <begin position="37"/>
        <end position="64"/>
    </location>
</feature>
<sequence>MNIILLERIEKLGGIGDVVTVKDGYARNFLLPNKKALRANDANKKVFEANRERLEQENAEKRTEATASASGIEGAEIVLIRASSNSGQLYGSVSVRDIAAALTDKGHEVNKSQIVLDRPIKTLGVFDVRVVLHPEVSVTIKANVARSDDEAELQAQGVDVMAQMFDEEARDVGGFTEERDPNAEPGELPTEAEPEEDAGETTVENDAQG</sequence>
<dbReference type="Pfam" id="PF01281">
    <property type="entry name" value="Ribosomal_L9_N"/>
    <property type="match status" value="1"/>
</dbReference>
<dbReference type="PANTHER" id="PTHR21368">
    <property type="entry name" value="50S RIBOSOMAL PROTEIN L9"/>
    <property type="match status" value="1"/>
</dbReference>
<dbReference type="HAMAP" id="MF_00503">
    <property type="entry name" value="Ribosomal_bL9"/>
    <property type="match status" value="1"/>
</dbReference>
<evidence type="ECO:0000256" key="2">
    <source>
        <dbReference type="ARBA" id="ARBA00022730"/>
    </source>
</evidence>
<keyword evidence="3 7" id="KW-0694">RNA-binding</keyword>
<dbReference type="InterPro" id="IPR020594">
    <property type="entry name" value="Ribosomal_bL9_bac/chp"/>
</dbReference>
<dbReference type="SUPFAM" id="SSF55653">
    <property type="entry name" value="Ribosomal protein L9 C-domain"/>
    <property type="match status" value="1"/>
</dbReference>
<dbReference type="InterPro" id="IPR020069">
    <property type="entry name" value="Ribosomal_bL9_C"/>
</dbReference>
<dbReference type="Gene3D" id="3.10.430.100">
    <property type="entry name" value="Ribosomal protein L9, C-terminal domain"/>
    <property type="match status" value="1"/>
</dbReference>
<dbReference type="EMBL" id="JAVRHS010000001">
    <property type="protein sequence ID" value="MDT0574797.1"/>
    <property type="molecule type" value="Genomic_DNA"/>
</dbReference>
<proteinExistence type="inferred from homology"/>
<keyword evidence="2 7" id="KW-0699">rRNA-binding</keyword>
<evidence type="ECO:0000256" key="9">
    <source>
        <dbReference type="SAM" id="MobiDB-lite"/>
    </source>
</evidence>
<dbReference type="GO" id="GO:0005840">
    <property type="term" value="C:ribosome"/>
    <property type="evidence" value="ECO:0007669"/>
    <property type="project" value="UniProtKB-KW"/>
</dbReference>
<keyword evidence="4 7" id="KW-0689">Ribosomal protein</keyword>